<evidence type="ECO:0000313" key="2">
    <source>
        <dbReference type="Proteomes" id="UP000306719"/>
    </source>
</evidence>
<dbReference type="EMBL" id="PNCJ01000101">
    <property type="protein sequence ID" value="TMP29435.1"/>
    <property type="molecule type" value="Genomic_DNA"/>
</dbReference>
<comment type="caution">
    <text evidence="1">The sequence shown here is derived from an EMBL/GenBank/DDBJ whole genome shotgun (WGS) entry which is preliminary data.</text>
</comment>
<organism evidence="1 2">
    <name type="scientific">Pseudoalteromonas rubra</name>
    <dbReference type="NCBI Taxonomy" id="43658"/>
    <lineage>
        <taxon>Bacteria</taxon>
        <taxon>Pseudomonadati</taxon>
        <taxon>Pseudomonadota</taxon>
        <taxon>Gammaproteobacteria</taxon>
        <taxon>Alteromonadales</taxon>
        <taxon>Pseudoalteromonadaceae</taxon>
        <taxon>Pseudoalteromonas</taxon>
    </lineage>
</organism>
<evidence type="ECO:0000313" key="1">
    <source>
        <dbReference type="EMBL" id="TMP29435.1"/>
    </source>
</evidence>
<gene>
    <name evidence="1" type="ORF">CWB98_23575</name>
</gene>
<dbReference type="Proteomes" id="UP000306719">
    <property type="component" value="Unassembled WGS sequence"/>
</dbReference>
<reference evidence="1 2" key="1">
    <citation type="submission" date="2018-01" db="EMBL/GenBank/DDBJ databases">
        <authorList>
            <person name="Paulsen S."/>
            <person name="Gram L.K."/>
        </authorList>
    </citation>
    <scope>NUCLEOTIDE SEQUENCE [LARGE SCALE GENOMIC DNA]</scope>
    <source>
        <strain evidence="1 2">S2599</strain>
    </source>
</reference>
<reference evidence="2" key="2">
    <citation type="submission" date="2019-06" db="EMBL/GenBank/DDBJ databases">
        <title>Co-occurence of chitin degradation, pigmentation and bioactivity in marine Pseudoalteromonas.</title>
        <authorList>
            <person name="Sonnenschein E.C."/>
            <person name="Bech P.K."/>
        </authorList>
    </citation>
    <scope>NUCLEOTIDE SEQUENCE [LARGE SCALE GENOMIC DNA]</scope>
    <source>
        <strain evidence="2">S2599</strain>
    </source>
</reference>
<name>A0A5S3WPG8_9GAMM</name>
<dbReference type="AlphaFoldDB" id="A0A5S3WPG8"/>
<protein>
    <submittedName>
        <fullName evidence="1">Uncharacterized protein</fullName>
    </submittedName>
</protein>
<feature type="non-terminal residue" evidence="1">
    <location>
        <position position="111"/>
    </location>
</feature>
<sequence>MPHEGSIDAESESKGLTSAKLSLGFGLELDATIASDTNYGIKYQFYGKHREHAQSGDWSHAVRFGFVTNNDDGNTGNENSYRHWRLDKQLLDVSFISGYRISPQQLVYGSV</sequence>
<proteinExistence type="predicted"/>
<accession>A0A5S3WPG8</accession>